<evidence type="ECO:0000313" key="3">
    <source>
        <dbReference type="Proteomes" id="UP001206924"/>
    </source>
</evidence>
<feature type="transmembrane region" description="Helical" evidence="1">
    <location>
        <begin position="12"/>
        <end position="35"/>
    </location>
</feature>
<dbReference type="Proteomes" id="UP001206924">
    <property type="component" value="Unassembled WGS sequence"/>
</dbReference>
<reference evidence="2 3" key="1">
    <citation type="submission" date="2022-07" db="EMBL/GenBank/DDBJ databases">
        <title>Novel species in genus Arthrobacter.</title>
        <authorList>
            <person name="Liu Y."/>
        </authorList>
    </citation>
    <scope>NUCLEOTIDE SEQUENCE [LARGE SCALE GENOMIC DNA]</scope>
    <source>
        <strain evidence="3">zg-Y859</strain>
    </source>
</reference>
<keyword evidence="1" id="KW-0472">Membrane</keyword>
<dbReference type="RefSeq" id="WP_255864373.1">
    <property type="nucleotide sequence ID" value="NZ_CP104263.1"/>
</dbReference>
<sequence>MDEDANPSIPAVDTVLVSGIAAALLLLLVWAIIRLARSSAVTAGERFGLLLFCLIFPVLGPICTLVILARRERVRR</sequence>
<feature type="transmembrane region" description="Helical" evidence="1">
    <location>
        <begin position="47"/>
        <end position="69"/>
    </location>
</feature>
<evidence type="ECO:0000313" key="2">
    <source>
        <dbReference type="EMBL" id="MCQ1948321.1"/>
    </source>
</evidence>
<proteinExistence type="predicted"/>
<gene>
    <name evidence="2" type="ORF">NNX28_00055</name>
</gene>
<protein>
    <recommendedName>
        <fullName evidence="4">Phospholipase_D-nuclease N-terminal</fullName>
    </recommendedName>
</protein>
<comment type="caution">
    <text evidence="2">The sequence shown here is derived from an EMBL/GenBank/DDBJ whole genome shotgun (WGS) entry which is preliminary data.</text>
</comment>
<dbReference type="EMBL" id="JANFLP010000001">
    <property type="protein sequence ID" value="MCQ1948321.1"/>
    <property type="molecule type" value="Genomic_DNA"/>
</dbReference>
<evidence type="ECO:0000256" key="1">
    <source>
        <dbReference type="SAM" id="Phobius"/>
    </source>
</evidence>
<accession>A0ABT1NKS0</accession>
<organism evidence="2 3">
    <name type="scientific">Arthrobacter jinronghuae</name>
    <dbReference type="NCBI Taxonomy" id="2964609"/>
    <lineage>
        <taxon>Bacteria</taxon>
        <taxon>Bacillati</taxon>
        <taxon>Actinomycetota</taxon>
        <taxon>Actinomycetes</taxon>
        <taxon>Micrococcales</taxon>
        <taxon>Micrococcaceae</taxon>
        <taxon>Arthrobacter</taxon>
    </lineage>
</organism>
<keyword evidence="1" id="KW-1133">Transmembrane helix</keyword>
<evidence type="ECO:0008006" key="4">
    <source>
        <dbReference type="Google" id="ProtNLM"/>
    </source>
</evidence>
<name>A0ABT1NKS0_9MICC</name>
<keyword evidence="1" id="KW-0812">Transmembrane</keyword>
<keyword evidence="3" id="KW-1185">Reference proteome</keyword>